<dbReference type="SMART" id="SM01103">
    <property type="entry name" value="CRS1_YhbY"/>
    <property type="match status" value="1"/>
</dbReference>
<dbReference type="PANTHER" id="PTHR40065:SF3">
    <property type="entry name" value="RNA-BINDING PROTEIN YHBY"/>
    <property type="match status" value="1"/>
</dbReference>
<dbReference type="Pfam" id="PF01985">
    <property type="entry name" value="CRS1_YhbY"/>
    <property type="match status" value="1"/>
</dbReference>
<sequence>MEYTSKQRAYLRSEAQELPAIVMVGKEGLTDSVVTALKEAIDHHELVKVKFQAFKEDVREISFSLAEKADCDLISTTGFTAVFFKQKEKKEERKYNI</sequence>
<dbReference type="AlphaFoldDB" id="A0A7X2TRV8"/>
<evidence type="ECO:0000313" key="4">
    <source>
        <dbReference type="EMBL" id="MSU06530.1"/>
    </source>
</evidence>
<dbReference type="PROSITE" id="PS51295">
    <property type="entry name" value="CRM"/>
    <property type="match status" value="1"/>
</dbReference>
<gene>
    <name evidence="4" type="ORF">FYJ80_07015</name>
</gene>
<dbReference type="RefSeq" id="WP_154425501.1">
    <property type="nucleotide sequence ID" value="NZ_VUNN01000012.1"/>
</dbReference>
<protein>
    <submittedName>
        <fullName evidence="4">YhbY family RNA-binding protein</fullName>
    </submittedName>
</protein>
<name>A0A7X2TRV8_9SPIO</name>
<dbReference type="InterPro" id="IPR035920">
    <property type="entry name" value="YhbY-like_sf"/>
</dbReference>
<dbReference type="PANTHER" id="PTHR40065">
    <property type="entry name" value="RNA-BINDING PROTEIN YHBY"/>
    <property type="match status" value="1"/>
</dbReference>
<accession>A0A7X2TRV8</accession>
<evidence type="ECO:0000259" key="3">
    <source>
        <dbReference type="PROSITE" id="PS51295"/>
    </source>
</evidence>
<dbReference type="Gene3D" id="3.30.110.60">
    <property type="entry name" value="YhbY-like"/>
    <property type="match status" value="1"/>
</dbReference>
<comment type="caution">
    <text evidence="4">The sequence shown here is derived from an EMBL/GenBank/DDBJ whole genome shotgun (WGS) entry which is preliminary data.</text>
</comment>
<keyword evidence="1 2" id="KW-0694">RNA-binding</keyword>
<dbReference type="SUPFAM" id="SSF75471">
    <property type="entry name" value="YhbY-like"/>
    <property type="match status" value="1"/>
</dbReference>
<evidence type="ECO:0000313" key="5">
    <source>
        <dbReference type="Proteomes" id="UP000460549"/>
    </source>
</evidence>
<dbReference type="InterPro" id="IPR051925">
    <property type="entry name" value="RNA-binding_domain"/>
</dbReference>
<keyword evidence="5" id="KW-1185">Reference proteome</keyword>
<dbReference type="GO" id="GO:0003723">
    <property type="term" value="F:RNA binding"/>
    <property type="evidence" value="ECO:0007669"/>
    <property type="project" value="UniProtKB-UniRule"/>
</dbReference>
<feature type="domain" description="CRM" evidence="3">
    <location>
        <begin position="1"/>
        <end position="96"/>
    </location>
</feature>
<dbReference type="EMBL" id="VUNN01000012">
    <property type="protein sequence ID" value="MSU06530.1"/>
    <property type="molecule type" value="Genomic_DNA"/>
</dbReference>
<organism evidence="4 5">
    <name type="scientific">Bullifex porci</name>
    <dbReference type="NCBI Taxonomy" id="2606638"/>
    <lineage>
        <taxon>Bacteria</taxon>
        <taxon>Pseudomonadati</taxon>
        <taxon>Spirochaetota</taxon>
        <taxon>Spirochaetia</taxon>
        <taxon>Spirochaetales</taxon>
        <taxon>Spirochaetaceae</taxon>
        <taxon>Bullifex</taxon>
    </lineage>
</organism>
<reference evidence="4 5" key="1">
    <citation type="submission" date="2019-08" db="EMBL/GenBank/DDBJ databases">
        <title>In-depth cultivation of the pig gut microbiome towards novel bacterial diversity and tailored functional studies.</title>
        <authorList>
            <person name="Wylensek D."/>
            <person name="Hitch T.C.A."/>
            <person name="Clavel T."/>
        </authorList>
    </citation>
    <scope>NUCLEOTIDE SEQUENCE [LARGE SCALE GENOMIC DNA]</scope>
    <source>
        <strain evidence="4 5">NM-380-WT-3C1</strain>
    </source>
</reference>
<evidence type="ECO:0000256" key="2">
    <source>
        <dbReference type="PROSITE-ProRule" id="PRU00626"/>
    </source>
</evidence>
<evidence type="ECO:0000256" key="1">
    <source>
        <dbReference type="ARBA" id="ARBA00022884"/>
    </source>
</evidence>
<proteinExistence type="predicted"/>
<dbReference type="Proteomes" id="UP000460549">
    <property type="component" value="Unassembled WGS sequence"/>
</dbReference>
<dbReference type="InterPro" id="IPR001890">
    <property type="entry name" value="RNA-binding_CRM"/>
</dbReference>